<dbReference type="Pfam" id="PF00596">
    <property type="entry name" value="Aldolase_II"/>
    <property type="match status" value="1"/>
</dbReference>
<dbReference type="PANTHER" id="PTHR10672:SF41">
    <property type="entry name" value="CLASS II ALDOLASE_ADDUCIN DOMAIN PROTEIN (AFU_ORTHOLOGUE AFUA_3G01330)"/>
    <property type="match status" value="1"/>
</dbReference>
<dbReference type="InterPro" id="IPR036409">
    <property type="entry name" value="Aldolase_II/adducin_N_sf"/>
</dbReference>
<organism evidence="2 3">
    <name type="scientific">Aulographum hederae CBS 113979</name>
    <dbReference type="NCBI Taxonomy" id="1176131"/>
    <lineage>
        <taxon>Eukaryota</taxon>
        <taxon>Fungi</taxon>
        <taxon>Dikarya</taxon>
        <taxon>Ascomycota</taxon>
        <taxon>Pezizomycotina</taxon>
        <taxon>Dothideomycetes</taxon>
        <taxon>Pleosporomycetidae</taxon>
        <taxon>Aulographales</taxon>
        <taxon>Aulographaceae</taxon>
    </lineage>
</organism>
<dbReference type="GO" id="GO:0005856">
    <property type="term" value="C:cytoskeleton"/>
    <property type="evidence" value="ECO:0007669"/>
    <property type="project" value="TreeGrafter"/>
</dbReference>
<feature type="domain" description="Class II aldolase/adducin N-terminal" evidence="1">
    <location>
        <begin position="19"/>
        <end position="236"/>
    </location>
</feature>
<dbReference type="Gene3D" id="3.40.225.10">
    <property type="entry name" value="Class II aldolase/adducin N-terminal domain"/>
    <property type="match status" value="1"/>
</dbReference>
<dbReference type="Proteomes" id="UP000800041">
    <property type="component" value="Unassembled WGS sequence"/>
</dbReference>
<evidence type="ECO:0000313" key="3">
    <source>
        <dbReference type="Proteomes" id="UP000800041"/>
    </source>
</evidence>
<reference evidence="2" key="1">
    <citation type="journal article" date="2020" name="Stud. Mycol.">
        <title>101 Dothideomycetes genomes: a test case for predicting lifestyles and emergence of pathogens.</title>
        <authorList>
            <person name="Haridas S."/>
            <person name="Albert R."/>
            <person name="Binder M."/>
            <person name="Bloem J."/>
            <person name="Labutti K."/>
            <person name="Salamov A."/>
            <person name="Andreopoulos B."/>
            <person name="Baker S."/>
            <person name="Barry K."/>
            <person name="Bills G."/>
            <person name="Bluhm B."/>
            <person name="Cannon C."/>
            <person name="Castanera R."/>
            <person name="Culley D."/>
            <person name="Daum C."/>
            <person name="Ezra D."/>
            <person name="Gonzalez J."/>
            <person name="Henrissat B."/>
            <person name="Kuo A."/>
            <person name="Liang C."/>
            <person name="Lipzen A."/>
            <person name="Lutzoni F."/>
            <person name="Magnuson J."/>
            <person name="Mondo S."/>
            <person name="Nolan M."/>
            <person name="Ohm R."/>
            <person name="Pangilinan J."/>
            <person name="Park H.-J."/>
            <person name="Ramirez L."/>
            <person name="Alfaro M."/>
            <person name="Sun H."/>
            <person name="Tritt A."/>
            <person name="Yoshinaga Y."/>
            <person name="Zwiers L.-H."/>
            <person name="Turgeon B."/>
            <person name="Goodwin S."/>
            <person name="Spatafora J."/>
            <person name="Crous P."/>
            <person name="Grigoriev I."/>
        </authorList>
    </citation>
    <scope>NUCLEOTIDE SEQUENCE</scope>
    <source>
        <strain evidence="2">CBS 113979</strain>
    </source>
</reference>
<dbReference type="SMART" id="SM01007">
    <property type="entry name" value="Aldolase_II"/>
    <property type="match status" value="1"/>
</dbReference>
<keyword evidence="3" id="KW-1185">Reference proteome</keyword>
<dbReference type="PANTHER" id="PTHR10672">
    <property type="entry name" value="ADDUCIN"/>
    <property type="match status" value="1"/>
</dbReference>
<gene>
    <name evidence="2" type="ORF">K402DRAFT_444248</name>
</gene>
<dbReference type="AlphaFoldDB" id="A0A6G1HB07"/>
<dbReference type="InterPro" id="IPR051017">
    <property type="entry name" value="Aldolase-II_Adducin_sf"/>
</dbReference>
<dbReference type="OrthoDB" id="2932980at2759"/>
<protein>
    <recommendedName>
        <fullName evidence="1">Class II aldolase/adducin N-terminal domain-containing protein</fullName>
    </recommendedName>
</protein>
<dbReference type="InterPro" id="IPR001303">
    <property type="entry name" value="Aldolase_II/adducin_N"/>
</dbReference>
<dbReference type="GO" id="GO:0051015">
    <property type="term" value="F:actin filament binding"/>
    <property type="evidence" value="ECO:0007669"/>
    <property type="project" value="TreeGrafter"/>
</dbReference>
<dbReference type="SUPFAM" id="SSF53639">
    <property type="entry name" value="AraD/HMP-PK domain-like"/>
    <property type="match status" value="2"/>
</dbReference>
<dbReference type="EMBL" id="ML977142">
    <property type="protein sequence ID" value="KAF1990232.1"/>
    <property type="molecule type" value="Genomic_DNA"/>
</dbReference>
<evidence type="ECO:0000313" key="2">
    <source>
        <dbReference type="EMBL" id="KAF1990232.1"/>
    </source>
</evidence>
<evidence type="ECO:0000259" key="1">
    <source>
        <dbReference type="SMART" id="SM01007"/>
    </source>
</evidence>
<accession>A0A6G1HB07</accession>
<name>A0A6G1HB07_9PEZI</name>
<proteinExistence type="predicted"/>
<sequence>MSRGYYPKRLSLELTDLFSGLTTANHILHHHSLLDAYGHISVRNPDSKTSFFILHDTAPALATSPSSFLEFNIDDGEPTDKGKEIGWSERYIHSELYKKFPAVNCVIHSHSPDVIPFSTAAVPLKPTIHMSGFLGPEVPVWDSSSIYTSSEKHSLLVTTPKHGHSLALKFARAETSANFLYGKVSSAITGAKDGPSEVPEHPVVLMRGHGFAAAAPGIEEGVFMAIYTAEAARAQTRALGLAGSLAEGRVEGSVKADGGKIKDGRVKWEGEVRGLDARECRESWEVIGETVLRPWGLWCREVECNPLYKNECGKE</sequence>